<dbReference type="GO" id="GO:0000480">
    <property type="term" value="P:endonucleolytic cleavage in 5'-ETS of tricistronic rRNA transcript (SSU-rRNA, 5.8S rRNA, LSU-rRNA)"/>
    <property type="evidence" value="ECO:0007669"/>
    <property type="project" value="TreeGrafter"/>
</dbReference>
<dbReference type="SMART" id="SM00025">
    <property type="entry name" value="Pumilio"/>
    <property type="match status" value="4"/>
</dbReference>
<evidence type="ECO:0000313" key="3">
    <source>
        <dbReference type="EnsemblMetazoa" id="AMAM001859-PA"/>
    </source>
</evidence>
<dbReference type="InterPro" id="IPR016024">
    <property type="entry name" value="ARM-type_fold"/>
</dbReference>
<feature type="repeat" description="Pumilio" evidence="2">
    <location>
        <begin position="361"/>
        <end position="398"/>
    </location>
</feature>
<dbReference type="GO" id="GO:0003723">
    <property type="term" value="F:RNA binding"/>
    <property type="evidence" value="ECO:0007669"/>
    <property type="project" value="InterPro"/>
</dbReference>
<feature type="repeat" description="Pumilio" evidence="2">
    <location>
        <begin position="536"/>
        <end position="571"/>
    </location>
</feature>
<reference evidence="3" key="2">
    <citation type="submission" date="2020-05" db="UniProtKB">
        <authorList>
            <consortium name="EnsemblMetazoa"/>
        </authorList>
    </citation>
    <scope>IDENTIFICATION</scope>
    <source>
        <strain evidence="3">maculatus3</strain>
    </source>
</reference>
<dbReference type="InterPro" id="IPR040000">
    <property type="entry name" value="NOP9"/>
</dbReference>
<evidence type="ECO:0000313" key="4">
    <source>
        <dbReference type="Proteomes" id="UP000075901"/>
    </source>
</evidence>
<proteinExistence type="predicted"/>
<dbReference type="VEuPathDB" id="VectorBase:AMAM001859"/>
<dbReference type="GO" id="GO:0000447">
    <property type="term" value="P:endonucleolytic cleavage in ITS1 to separate SSU-rRNA from 5.8S rRNA and LSU-rRNA from tricistronic rRNA transcript (SSU-rRNA, 5.8S rRNA, LSU-rRNA)"/>
    <property type="evidence" value="ECO:0007669"/>
    <property type="project" value="TreeGrafter"/>
</dbReference>
<name>A0A182S8L5_9DIPT</name>
<dbReference type="GO" id="GO:0000056">
    <property type="term" value="P:ribosomal small subunit export from nucleus"/>
    <property type="evidence" value="ECO:0007669"/>
    <property type="project" value="TreeGrafter"/>
</dbReference>
<dbReference type="GO" id="GO:0030688">
    <property type="term" value="C:preribosome, small subunit precursor"/>
    <property type="evidence" value="ECO:0007669"/>
    <property type="project" value="TreeGrafter"/>
</dbReference>
<dbReference type="InterPro" id="IPR001313">
    <property type="entry name" value="Pumilio_RNA-bd_rpt"/>
</dbReference>
<organism evidence="3 4">
    <name type="scientific">Anopheles maculatus</name>
    <dbReference type="NCBI Taxonomy" id="74869"/>
    <lineage>
        <taxon>Eukaryota</taxon>
        <taxon>Metazoa</taxon>
        <taxon>Ecdysozoa</taxon>
        <taxon>Arthropoda</taxon>
        <taxon>Hexapoda</taxon>
        <taxon>Insecta</taxon>
        <taxon>Pterygota</taxon>
        <taxon>Neoptera</taxon>
        <taxon>Endopterygota</taxon>
        <taxon>Diptera</taxon>
        <taxon>Nematocera</taxon>
        <taxon>Culicoidea</taxon>
        <taxon>Culicidae</taxon>
        <taxon>Anophelinae</taxon>
        <taxon>Anopheles</taxon>
        <taxon>Anopheles maculatus group</taxon>
    </lineage>
</organism>
<protein>
    <recommendedName>
        <fullName evidence="5">Nucleolar protein 9</fullName>
    </recommendedName>
</protein>
<dbReference type="PROSITE" id="PS50302">
    <property type="entry name" value="PUM"/>
    <property type="match status" value="2"/>
</dbReference>
<dbReference type="GO" id="GO:0030686">
    <property type="term" value="C:90S preribosome"/>
    <property type="evidence" value="ECO:0007669"/>
    <property type="project" value="TreeGrafter"/>
</dbReference>
<dbReference type="GO" id="GO:0005730">
    <property type="term" value="C:nucleolus"/>
    <property type="evidence" value="ECO:0007669"/>
    <property type="project" value="TreeGrafter"/>
</dbReference>
<dbReference type="Gene3D" id="1.25.10.10">
    <property type="entry name" value="Leucine-rich Repeat Variant"/>
    <property type="match status" value="2"/>
</dbReference>
<dbReference type="Proteomes" id="UP000075901">
    <property type="component" value="Unassembled WGS sequence"/>
</dbReference>
<accession>A0A182S8L5</accession>
<evidence type="ECO:0000256" key="1">
    <source>
        <dbReference type="ARBA" id="ARBA00022737"/>
    </source>
</evidence>
<dbReference type="GO" id="GO:0000472">
    <property type="term" value="P:endonucleolytic cleavage to generate mature 5'-end of SSU-rRNA from (SSU-rRNA, 5.8S rRNA, LSU-rRNA)"/>
    <property type="evidence" value="ECO:0007669"/>
    <property type="project" value="TreeGrafter"/>
</dbReference>
<sequence>MYDPSNRPNANRGKKWNRSKFVQKMKRHGQRGTQQLASDEFKYLSAILDNITRDKDNEDRQLMASNVMGQLKGKEIRTAMNLVGSRVLENLLVYTDEETFSQLMDLFAENFRAFCGDSLASHVLQRVLSTALLRAIAPLQPKRVKKQESDELSAKKQKAGGGEGWNDKCIWPGVDYCLQEEYSEEHREKCRKFVERMARFLMNNLEELIWNSTATHVIRQTILHLVGVTEKKVVEGSETNHMIVPEQWQKLLNEFGERLLSWPDFCNLASTETTAVLLQDLLRAVAVTNDAFQLKQLLSKIHQEVFLANGKESKFDPESEQQPETSNPPLPVFTNSSIVRVLEMCITVAPVEFLKDKLFVKVFRGHIKQLAMSKVGNFAVQKLIDHTTDKDLMDLIFAELEDSLGQLVSVRHSGVLLALARACGRLNCQQGKFVKLLLDALQCGDSAPEKMIMAVLCLIPASDAASDPPNILLHGSLILQAILFYTKPIKFVTALLGIPNDRLAEIFIDMRGSFIANAFIESKFVGEKSREKMVRHLEGQYSRLALTVHGSRVVEIMFENGNPAQRESIVRELAEECLPQLNNKVWRAKINKRLLVDKYKESPSKWRVAIKRDVKVTQLFSNLVSAKKRKVENQD</sequence>
<dbReference type="EnsemblMetazoa" id="AMAM001859-RA">
    <property type="protein sequence ID" value="AMAM001859-PA"/>
    <property type="gene ID" value="AMAM001859"/>
</dbReference>
<dbReference type="InterPro" id="IPR011989">
    <property type="entry name" value="ARM-like"/>
</dbReference>
<dbReference type="PANTHER" id="PTHR13102">
    <property type="entry name" value="NUCLEOLAR PROTEIN 9"/>
    <property type="match status" value="1"/>
</dbReference>
<keyword evidence="1" id="KW-0677">Repeat</keyword>
<keyword evidence="4" id="KW-1185">Reference proteome</keyword>
<evidence type="ECO:0000256" key="2">
    <source>
        <dbReference type="PROSITE-ProRule" id="PRU00317"/>
    </source>
</evidence>
<dbReference type="SUPFAM" id="SSF48371">
    <property type="entry name" value="ARM repeat"/>
    <property type="match status" value="2"/>
</dbReference>
<dbReference type="PANTHER" id="PTHR13102:SF0">
    <property type="entry name" value="NUCLEOLAR PROTEIN 9"/>
    <property type="match status" value="1"/>
</dbReference>
<dbReference type="Pfam" id="PF22493">
    <property type="entry name" value="PUF_NOP9"/>
    <property type="match status" value="1"/>
</dbReference>
<dbReference type="AlphaFoldDB" id="A0A182S8L5"/>
<evidence type="ECO:0008006" key="5">
    <source>
        <dbReference type="Google" id="ProtNLM"/>
    </source>
</evidence>
<reference evidence="4" key="1">
    <citation type="submission" date="2013-09" db="EMBL/GenBank/DDBJ databases">
        <title>The Genome Sequence of Anopheles maculatus species B.</title>
        <authorList>
            <consortium name="The Broad Institute Genomics Platform"/>
            <person name="Neafsey D.E."/>
            <person name="Besansky N."/>
            <person name="Howell P."/>
            <person name="Walton C."/>
            <person name="Young S.K."/>
            <person name="Zeng Q."/>
            <person name="Gargeya S."/>
            <person name="Fitzgerald M."/>
            <person name="Haas B."/>
            <person name="Abouelleil A."/>
            <person name="Allen A.W."/>
            <person name="Alvarado L."/>
            <person name="Arachchi H.M."/>
            <person name="Berlin A.M."/>
            <person name="Chapman S.B."/>
            <person name="Gainer-Dewar J."/>
            <person name="Goldberg J."/>
            <person name="Griggs A."/>
            <person name="Gujja S."/>
            <person name="Hansen M."/>
            <person name="Howarth C."/>
            <person name="Imamovic A."/>
            <person name="Ireland A."/>
            <person name="Larimer J."/>
            <person name="McCowan C."/>
            <person name="Murphy C."/>
            <person name="Pearson M."/>
            <person name="Poon T.W."/>
            <person name="Priest M."/>
            <person name="Roberts A."/>
            <person name="Saif S."/>
            <person name="Shea T."/>
            <person name="Sisk P."/>
            <person name="Sykes S."/>
            <person name="Wortman J."/>
            <person name="Nusbaum C."/>
            <person name="Birren B."/>
        </authorList>
    </citation>
    <scope>NUCLEOTIDE SEQUENCE [LARGE SCALE GENOMIC DNA]</scope>
    <source>
        <strain evidence="4">maculatus3</strain>
    </source>
</reference>